<dbReference type="OrthoDB" id="116380at2759"/>
<evidence type="ECO:0000256" key="8">
    <source>
        <dbReference type="ARBA" id="ARBA00022741"/>
    </source>
</evidence>
<evidence type="ECO:0000256" key="20">
    <source>
        <dbReference type="ARBA" id="ARBA00048599"/>
    </source>
</evidence>
<dbReference type="STRING" id="133381.A0A2T9ZBU3"/>
<keyword evidence="5" id="KW-0633">Potassium transport</keyword>
<evidence type="ECO:0000313" key="25">
    <source>
        <dbReference type="Proteomes" id="UP000245609"/>
    </source>
</evidence>
<dbReference type="EC" id="7.2.2.3" evidence="19"/>
<dbReference type="GO" id="GO:0016887">
    <property type="term" value="F:ATP hydrolysis activity"/>
    <property type="evidence" value="ECO:0007669"/>
    <property type="project" value="InterPro"/>
</dbReference>
<dbReference type="NCBIfam" id="TIGR01494">
    <property type="entry name" value="ATPase_P-type"/>
    <property type="match status" value="2"/>
</dbReference>
<dbReference type="GO" id="GO:0046872">
    <property type="term" value="F:metal ion binding"/>
    <property type="evidence" value="ECO:0007669"/>
    <property type="project" value="UniProtKB-KW"/>
</dbReference>
<evidence type="ECO:0000256" key="16">
    <source>
        <dbReference type="ARBA" id="ARBA00023136"/>
    </source>
</evidence>
<keyword evidence="14" id="KW-0915">Sodium</keyword>
<evidence type="ECO:0000313" key="24">
    <source>
        <dbReference type="EMBL" id="PVV02058.1"/>
    </source>
</evidence>
<keyword evidence="15" id="KW-0406">Ion transport</keyword>
<keyword evidence="16 22" id="KW-0472">Membrane</keyword>
<dbReference type="GO" id="GO:0005886">
    <property type="term" value="C:plasma membrane"/>
    <property type="evidence" value="ECO:0007669"/>
    <property type="project" value="UniProtKB-SubCell"/>
</dbReference>
<dbReference type="SUPFAM" id="SSF81660">
    <property type="entry name" value="Metal cation-transporting ATPase, ATP-binding domain N"/>
    <property type="match status" value="1"/>
</dbReference>
<dbReference type="Pfam" id="PF13246">
    <property type="entry name" value="Cation_ATPase"/>
    <property type="match status" value="1"/>
</dbReference>
<dbReference type="SUPFAM" id="SSF56784">
    <property type="entry name" value="HAD-like"/>
    <property type="match status" value="1"/>
</dbReference>
<dbReference type="AlphaFoldDB" id="A0A2T9ZBU3"/>
<evidence type="ECO:0000256" key="19">
    <source>
        <dbReference type="ARBA" id="ARBA00035029"/>
    </source>
</evidence>
<dbReference type="PROSITE" id="PS00154">
    <property type="entry name" value="ATPASE_E1_E2"/>
    <property type="match status" value="1"/>
</dbReference>
<evidence type="ECO:0000256" key="10">
    <source>
        <dbReference type="ARBA" id="ARBA00022842"/>
    </source>
</evidence>
<protein>
    <recommendedName>
        <fullName evidence="19">P-type Na(+) transporter</fullName>
        <ecNumber evidence="19">7.2.2.3</ecNumber>
    </recommendedName>
</protein>
<comment type="catalytic activity">
    <reaction evidence="20">
        <text>K(+)(in) + ATP + H2O = K(+)(out) + ADP + phosphate + H(+)</text>
        <dbReference type="Rhea" id="RHEA:75815"/>
        <dbReference type="ChEBI" id="CHEBI:15377"/>
        <dbReference type="ChEBI" id="CHEBI:15378"/>
        <dbReference type="ChEBI" id="CHEBI:29103"/>
        <dbReference type="ChEBI" id="CHEBI:30616"/>
        <dbReference type="ChEBI" id="CHEBI:43474"/>
        <dbReference type="ChEBI" id="CHEBI:456216"/>
    </reaction>
</comment>
<dbReference type="PRINTS" id="PR00119">
    <property type="entry name" value="CATATPASE"/>
</dbReference>
<feature type="transmembrane region" description="Helical" evidence="22">
    <location>
        <begin position="96"/>
        <end position="112"/>
    </location>
</feature>
<keyword evidence="7" id="KW-0479">Metal-binding</keyword>
<evidence type="ECO:0000256" key="1">
    <source>
        <dbReference type="ARBA" id="ARBA00001946"/>
    </source>
</evidence>
<dbReference type="Proteomes" id="UP000245609">
    <property type="component" value="Unassembled WGS sequence"/>
</dbReference>
<name>A0A2T9ZBU3_9FUNG</name>
<keyword evidence="4" id="KW-1003">Cell membrane</keyword>
<proteinExistence type="inferred from homology"/>
<feature type="transmembrane region" description="Helical" evidence="22">
    <location>
        <begin position="829"/>
        <end position="850"/>
    </location>
</feature>
<evidence type="ECO:0000256" key="9">
    <source>
        <dbReference type="ARBA" id="ARBA00022840"/>
    </source>
</evidence>
<dbReference type="InterPro" id="IPR001757">
    <property type="entry name" value="P_typ_ATPase"/>
</dbReference>
<evidence type="ECO:0000256" key="18">
    <source>
        <dbReference type="ARBA" id="ARBA00035017"/>
    </source>
</evidence>
<keyword evidence="12" id="KW-1278">Translocase</keyword>
<evidence type="ECO:0000256" key="7">
    <source>
        <dbReference type="ARBA" id="ARBA00022723"/>
    </source>
</evidence>
<feature type="transmembrane region" description="Helical" evidence="22">
    <location>
        <begin position="950"/>
        <end position="970"/>
    </location>
</feature>
<feature type="transmembrane region" description="Helical" evidence="22">
    <location>
        <begin position="257"/>
        <end position="276"/>
    </location>
</feature>
<dbReference type="Gene3D" id="3.40.50.1000">
    <property type="entry name" value="HAD superfamily/HAD-like"/>
    <property type="match status" value="1"/>
</dbReference>
<dbReference type="GO" id="GO:0005524">
    <property type="term" value="F:ATP binding"/>
    <property type="evidence" value="ECO:0007669"/>
    <property type="project" value="UniProtKB-KW"/>
</dbReference>
<feature type="domain" description="Cation-transporting P-type ATPase N-terminal" evidence="23">
    <location>
        <begin position="18"/>
        <end position="92"/>
    </location>
</feature>
<feature type="transmembrane region" description="Helical" evidence="22">
    <location>
        <begin position="288"/>
        <end position="313"/>
    </location>
</feature>
<keyword evidence="8" id="KW-0547">Nucleotide-binding</keyword>
<organism evidence="24 25">
    <name type="scientific">Smittium megazygosporum</name>
    <dbReference type="NCBI Taxonomy" id="133381"/>
    <lineage>
        <taxon>Eukaryota</taxon>
        <taxon>Fungi</taxon>
        <taxon>Fungi incertae sedis</taxon>
        <taxon>Zoopagomycota</taxon>
        <taxon>Kickxellomycotina</taxon>
        <taxon>Harpellomycetes</taxon>
        <taxon>Harpellales</taxon>
        <taxon>Legeriomycetaceae</taxon>
        <taxon>Smittium</taxon>
    </lineage>
</organism>
<dbReference type="InterPro" id="IPR036412">
    <property type="entry name" value="HAD-like_sf"/>
</dbReference>
<comment type="catalytic activity">
    <reaction evidence="21">
        <text>Na(+)(in) + ATP + H2O = Na(+)(out) + ADP + phosphate + H(+)</text>
        <dbReference type="Rhea" id="RHEA:14633"/>
        <dbReference type="ChEBI" id="CHEBI:15377"/>
        <dbReference type="ChEBI" id="CHEBI:15378"/>
        <dbReference type="ChEBI" id="CHEBI:29101"/>
        <dbReference type="ChEBI" id="CHEBI:30616"/>
        <dbReference type="ChEBI" id="CHEBI:43474"/>
        <dbReference type="ChEBI" id="CHEBI:456216"/>
        <dbReference type="EC" id="7.2.2.3"/>
    </reaction>
    <physiologicalReaction direction="left-to-right" evidence="21">
        <dbReference type="Rhea" id="RHEA:14634"/>
    </physiologicalReaction>
</comment>
<comment type="cofactor">
    <cofactor evidence="1">
        <name>Mg(2+)</name>
        <dbReference type="ChEBI" id="CHEBI:18420"/>
    </cofactor>
</comment>
<evidence type="ECO:0000259" key="23">
    <source>
        <dbReference type="SMART" id="SM00831"/>
    </source>
</evidence>
<dbReference type="GO" id="GO:0008554">
    <property type="term" value="F:P-type sodium transporter activity"/>
    <property type="evidence" value="ECO:0007669"/>
    <property type="project" value="UniProtKB-EC"/>
</dbReference>
<comment type="caution">
    <text evidence="24">The sequence shown here is derived from an EMBL/GenBank/DDBJ whole genome shotgun (WGS) entry which is preliminary data.</text>
</comment>
<dbReference type="SUPFAM" id="SSF81653">
    <property type="entry name" value="Calcium ATPase, transduction domain A"/>
    <property type="match status" value="1"/>
</dbReference>
<keyword evidence="13 22" id="KW-1133">Transmembrane helix</keyword>
<dbReference type="SFLD" id="SFLDG00002">
    <property type="entry name" value="C1.7:_P-type_atpase_like"/>
    <property type="match status" value="1"/>
</dbReference>
<gene>
    <name evidence="24" type="ORF">BB560_003499</name>
</gene>
<dbReference type="InterPro" id="IPR059000">
    <property type="entry name" value="ATPase_P-type_domA"/>
</dbReference>
<feature type="transmembrane region" description="Helical" evidence="22">
    <location>
        <begin position="751"/>
        <end position="772"/>
    </location>
</feature>
<sequence length="985" mass="108134">MSKGKKSPSINNEKSCLFPHTMSTVEIEDLLSTNINNGLTTNQVLERLEKYGPNSLIGKGGVNPFKILFRQIVDFMALILVAAAVLSFVIKDYAEGIVLVIIVIINAVVGFLQEYKAEKTVEALNKITSPSSRVLRDGHLELVSTTNVVPGEILCFEPGDVIGADCRLFEALNFETDEALLTGEALPVLKTIAPILESDCPLGDRTNIGYSSTVVTKGRAKGIVFATGMNSEVGKVAAKLMEPSDSKKTKLVEALKFLSWACLGFAIIFVIIVFAINKFKITGEVLVYSISLAIAVIPESLPVILTLVMSLGVKRMSKQRALVRKLNSLEVLGSITDICSDKTGTLTQAKMVLVRCWIPDEGDFGIHGLGFEPLGEVHKITKKDSSDPENCDKESIFSQMISLDQFSDTFVNLAKAAALCNMSEIKQDSNSGEWYGIGDPTEIALQVFANKVGYGKQLLTTKENAWTTECEFSFDSTVKRMTVVVKRSDGQRVAFMKGATERVVESCKFTVMRSKVTDIHPNELFEIVEPHLNEVASDGLRVISLCYRYIKEGELNGSPETWNREDIEKEMTYLGLVGIYDPPRPESKMSVEKCFRAGIMVRMLTGDHPATAKAIAREIGIIPDKSFYNSDLAKDVSVNALVMTASEFDSLTDEQIDQLEELPSVIARCTPDTKVKLIGALHRRNRIVAMTGDGVNDSPSLKFSDVGIAMGMTGSDVAKQASSIILTDDNFATIVNAIAEGRRLFTNIGKFVRSIIGANLAQLICLVVGLAFRDSAGSTVFPLSPVAILINNLLTRTPPAMGLSTEPAPQDNMENPPIDPKSGLFTKEVISDIAFHGLVIGLLSIFGYYLRIDVFGDGNLGVDCNSRYSPECKTVFKARGTNFASLTIMLLFFAYSCKSPQVQTLSLRNIKSFYKSKLLFYSFWFGILVTILALYIPVLNTKVFKQLPIGYEWGIVGVSVVAYLALDAIYKYLKKFIFKPTFYLQ</sequence>
<evidence type="ECO:0000256" key="2">
    <source>
        <dbReference type="ARBA" id="ARBA00004651"/>
    </source>
</evidence>
<dbReference type="EMBL" id="MBFS01000634">
    <property type="protein sequence ID" value="PVV02058.1"/>
    <property type="molecule type" value="Genomic_DNA"/>
</dbReference>
<dbReference type="SFLD" id="SFLDF00027">
    <property type="entry name" value="p-type_atpase"/>
    <property type="match status" value="1"/>
</dbReference>
<evidence type="ECO:0000256" key="22">
    <source>
        <dbReference type="SAM" id="Phobius"/>
    </source>
</evidence>
<comment type="similarity">
    <text evidence="18">Belongs to the cation transport ATPase (P-type) (TC 3.A.3) family. Type IID subfamily.</text>
</comment>
<comment type="subcellular location">
    <subcellularLocation>
        <location evidence="2">Cell membrane</location>
        <topology evidence="2">Multi-pass membrane protein</topology>
    </subcellularLocation>
</comment>
<reference evidence="24 25" key="1">
    <citation type="journal article" date="2018" name="MBio">
        <title>Comparative Genomics Reveals the Core Gene Toolbox for the Fungus-Insect Symbiosis.</title>
        <authorList>
            <person name="Wang Y."/>
            <person name="Stata M."/>
            <person name="Wang W."/>
            <person name="Stajich J.E."/>
            <person name="White M.M."/>
            <person name="Moncalvo J.M."/>
        </authorList>
    </citation>
    <scope>NUCLEOTIDE SEQUENCE [LARGE SCALE GENOMIC DNA]</scope>
    <source>
        <strain evidence="24 25">SC-DP-2</strain>
    </source>
</reference>
<dbReference type="PRINTS" id="PR00121">
    <property type="entry name" value="NAKATPASE"/>
</dbReference>
<dbReference type="NCBIfam" id="TIGR01523">
    <property type="entry name" value="ATPase-IID_K-Na"/>
    <property type="match status" value="1"/>
</dbReference>
<dbReference type="Pfam" id="PF00690">
    <property type="entry name" value="Cation_ATPase_N"/>
    <property type="match status" value="1"/>
</dbReference>
<dbReference type="InterPro" id="IPR023214">
    <property type="entry name" value="HAD_sf"/>
</dbReference>
<keyword evidence="17" id="KW-0739">Sodium transport</keyword>
<evidence type="ECO:0000256" key="15">
    <source>
        <dbReference type="ARBA" id="ARBA00023065"/>
    </source>
</evidence>
<keyword evidence="11" id="KW-0630">Potassium</keyword>
<evidence type="ECO:0000256" key="13">
    <source>
        <dbReference type="ARBA" id="ARBA00022989"/>
    </source>
</evidence>
<keyword evidence="3" id="KW-0813">Transport</keyword>
<dbReference type="InterPro" id="IPR006414">
    <property type="entry name" value="P-type_ATPase_IID"/>
</dbReference>
<accession>A0A2T9ZBU3</accession>
<evidence type="ECO:0000256" key="11">
    <source>
        <dbReference type="ARBA" id="ARBA00022958"/>
    </source>
</evidence>
<dbReference type="SMART" id="SM00831">
    <property type="entry name" value="Cation_ATPase_N"/>
    <property type="match status" value="1"/>
</dbReference>
<dbReference type="InterPro" id="IPR023299">
    <property type="entry name" value="ATPase_P-typ_cyto_dom_N"/>
</dbReference>
<dbReference type="InterPro" id="IPR044492">
    <property type="entry name" value="P_typ_ATPase_HD_dom"/>
</dbReference>
<evidence type="ECO:0000256" key="14">
    <source>
        <dbReference type="ARBA" id="ARBA00023053"/>
    </source>
</evidence>
<evidence type="ECO:0000256" key="3">
    <source>
        <dbReference type="ARBA" id="ARBA00022448"/>
    </source>
</evidence>
<dbReference type="Gene3D" id="3.40.1110.10">
    <property type="entry name" value="Calcium-transporting ATPase, cytoplasmic domain N"/>
    <property type="match status" value="1"/>
</dbReference>
<dbReference type="GO" id="GO:0006813">
    <property type="term" value="P:potassium ion transport"/>
    <property type="evidence" value="ECO:0007669"/>
    <property type="project" value="UniProtKB-KW"/>
</dbReference>
<dbReference type="SUPFAM" id="SSF81665">
    <property type="entry name" value="Calcium ATPase, transmembrane domain M"/>
    <property type="match status" value="1"/>
</dbReference>
<dbReference type="Pfam" id="PF00122">
    <property type="entry name" value="E1-E2_ATPase"/>
    <property type="match status" value="1"/>
</dbReference>
<dbReference type="Gene3D" id="2.70.150.10">
    <property type="entry name" value="Calcium-transporting ATPase, cytoplasmic transduction domain A"/>
    <property type="match status" value="1"/>
</dbReference>
<keyword evidence="9" id="KW-0067">ATP-binding</keyword>
<dbReference type="InterPro" id="IPR018303">
    <property type="entry name" value="ATPase_P-typ_P_site"/>
</dbReference>
<dbReference type="SFLD" id="SFLDS00003">
    <property type="entry name" value="Haloacid_Dehalogenase"/>
    <property type="match status" value="1"/>
</dbReference>
<dbReference type="Gene3D" id="1.20.1110.10">
    <property type="entry name" value="Calcium-transporting ATPase, transmembrane domain"/>
    <property type="match status" value="1"/>
</dbReference>
<evidence type="ECO:0000256" key="4">
    <source>
        <dbReference type="ARBA" id="ARBA00022475"/>
    </source>
</evidence>
<dbReference type="InterPro" id="IPR006068">
    <property type="entry name" value="ATPase_P-typ_cation-transptr_C"/>
</dbReference>
<feature type="transmembrane region" description="Helical" evidence="22">
    <location>
        <begin position="918"/>
        <end position="938"/>
    </location>
</feature>
<evidence type="ECO:0000256" key="21">
    <source>
        <dbReference type="ARBA" id="ARBA00049499"/>
    </source>
</evidence>
<dbReference type="InterPro" id="IPR004014">
    <property type="entry name" value="ATPase_P-typ_cation-transptr_N"/>
</dbReference>
<dbReference type="InterPro" id="IPR023298">
    <property type="entry name" value="ATPase_P-typ_TM_dom_sf"/>
</dbReference>
<evidence type="ECO:0000256" key="17">
    <source>
        <dbReference type="ARBA" id="ARBA00023201"/>
    </source>
</evidence>
<dbReference type="FunFam" id="3.40.50.1000:FF:000047">
    <property type="entry name" value="Sodium P-type ATPase"/>
    <property type="match status" value="1"/>
</dbReference>
<keyword evidence="25" id="KW-1185">Reference proteome</keyword>
<keyword evidence="10" id="KW-0460">Magnesium</keyword>
<evidence type="ECO:0000256" key="5">
    <source>
        <dbReference type="ARBA" id="ARBA00022538"/>
    </source>
</evidence>
<dbReference type="Pfam" id="PF00689">
    <property type="entry name" value="Cation_ATPase_C"/>
    <property type="match status" value="1"/>
</dbReference>
<evidence type="ECO:0000256" key="12">
    <source>
        <dbReference type="ARBA" id="ARBA00022967"/>
    </source>
</evidence>
<dbReference type="InterPro" id="IPR008250">
    <property type="entry name" value="ATPase_P-typ_transduc_dom_A_sf"/>
</dbReference>
<keyword evidence="6 22" id="KW-0812">Transmembrane</keyword>
<feature type="transmembrane region" description="Helical" evidence="22">
    <location>
        <begin position="72"/>
        <end position="90"/>
    </location>
</feature>
<evidence type="ECO:0000256" key="6">
    <source>
        <dbReference type="ARBA" id="ARBA00022692"/>
    </source>
</evidence>
<dbReference type="PANTHER" id="PTHR42861">
    <property type="entry name" value="CALCIUM-TRANSPORTING ATPASE"/>
    <property type="match status" value="1"/>
</dbReference>